<evidence type="ECO:0000313" key="3">
    <source>
        <dbReference type="Proteomes" id="UP000288388"/>
    </source>
</evidence>
<name>A0A2N8PZF7_ENTAV</name>
<proteinExistence type="predicted"/>
<dbReference type="AlphaFoldDB" id="A0A2N8PZF7"/>
<dbReference type="Proteomes" id="UP000288388">
    <property type="component" value="Unassembled WGS sequence"/>
</dbReference>
<protein>
    <submittedName>
        <fullName evidence="2">Uncharacterized protein</fullName>
    </submittedName>
</protein>
<reference evidence="2 3" key="1">
    <citation type="submission" date="2018-12" db="EMBL/GenBank/DDBJ databases">
        <title>A novel vanA-carrying plasmid in a clinical isolate of Enterococcus avium.</title>
        <authorList>
            <person name="Bernasconi O.J."/>
            <person name="Luzzaro F."/>
            <person name="Endimiani A."/>
        </authorList>
    </citation>
    <scope>NUCLEOTIDE SEQUENCE [LARGE SCALE GENOMIC DNA]</scope>
    <source>
        <strain evidence="2 3">LC0559/18</strain>
    </source>
</reference>
<organism evidence="2 3">
    <name type="scientific">Enterococcus avium</name>
    <name type="common">Streptococcus avium</name>
    <dbReference type="NCBI Taxonomy" id="33945"/>
    <lineage>
        <taxon>Bacteria</taxon>
        <taxon>Bacillati</taxon>
        <taxon>Bacillota</taxon>
        <taxon>Bacilli</taxon>
        <taxon>Lactobacillales</taxon>
        <taxon>Enterococcaceae</taxon>
        <taxon>Enterococcus</taxon>
    </lineage>
</organism>
<accession>A0A2N8PZF7</accession>
<dbReference type="EMBL" id="JARPWH010000085">
    <property type="protein sequence ID" value="MDT2404198.1"/>
    <property type="molecule type" value="Genomic_DNA"/>
</dbReference>
<dbReference type="EMBL" id="RYZS01000001">
    <property type="protein sequence ID" value="RVU93547.1"/>
    <property type="molecule type" value="Genomic_DNA"/>
</dbReference>
<sequence>MDQQKWLLVKANFDGTEDLADGYYRLREVDGGYQLAYLVAGPCGDKNPHPEITLRQEGNQVRPIRLRDTETSPILNLSEKEDATAIEELTDQLLNRFIRIKKLSI</sequence>
<dbReference type="Proteomes" id="UP001260773">
    <property type="component" value="Unassembled WGS sequence"/>
</dbReference>
<reference evidence="1" key="2">
    <citation type="submission" date="2023-03" db="EMBL/GenBank/DDBJ databases">
        <authorList>
            <person name="Shen W."/>
            <person name="Cai J."/>
        </authorList>
    </citation>
    <scope>NUCLEOTIDE SEQUENCE</scope>
    <source>
        <strain evidence="1">P33-2</strain>
    </source>
</reference>
<evidence type="ECO:0000313" key="1">
    <source>
        <dbReference type="EMBL" id="MDT2404198.1"/>
    </source>
</evidence>
<evidence type="ECO:0000313" key="2">
    <source>
        <dbReference type="EMBL" id="RVU93547.1"/>
    </source>
</evidence>
<gene>
    <name evidence="2" type="ORF">EK398_00970</name>
    <name evidence="1" type="ORF">P7D43_17665</name>
</gene>
<comment type="caution">
    <text evidence="2">The sequence shown here is derived from an EMBL/GenBank/DDBJ whole genome shotgun (WGS) entry which is preliminary data.</text>
</comment>
<dbReference type="RefSeq" id="WP_048719414.1">
    <property type="nucleotide sequence ID" value="NZ_CAAKNX010000112.1"/>
</dbReference>